<dbReference type="CDD" id="cd03235">
    <property type="entry name" value="ABC_Metallic_Cations"/>
    <property type="match status" value="1"/>
</dbReference>
<keyword evidence="7" id="KW-1185">Reference proteome</keyword>
<dbReference type="GO" id="GO:0005524">
    <property type="term" value="F:ATP binding"/>
    <property type="evidence" value="ECO:0007669"/>
    <property type="project" value="UniProtKB-KW"/>
</dbReference>
<keyword evidence="6" id="KW-0378">Hydrolase</keyword>
<evidence type="ECO:0000256" key="3">
    <source>
        <dbReference type="ARBA" id="ARBA00022741"/>
    </source>
</evidence>
<name>C4FJE2_9AQUI</name>
<dbReference type="InterPro" id="IPR003593">
    <property type="entry name" value="AAA+_ATPase"/>
</dbReference>
<dbReference type="InterPro" id="IPR003439">
    <property type="entry name" value="ABC_transporter-like_ATP-bd"/>
</dbReference>
<dbReference type="RefSeq" id="WP_007546435.1">
    <property type="nucleotide sequence ID" value="NZ_ABZS01000051.1"/>
</dbReference>
<dbReference type="Pfam" id="PF00005">
    <property type="entry name" value="ABC_tran"/>
    <property type="match status" value="1"/>
</dbReference>
<dbReference type="InterPro" id="IPR017871">
    <property type="entry name" value="ABC_transporter-like_CS"/>
</dbReference>
<dbReference type="InterPro" id="IPR027417">
    <property type="entry name" value="P-loop_NTPase"/>
</dbReference>
<evidence type="ECO:0000256" key="2">
    <source>
        <dbReference type="ARBA" id="ARBA00022448"/>
    </source>
</evidence>
<dbReference type="SMART" id="SM00382">
    <property type="entry name" value="AAA"/>
    <property type="match status" value="1"/>
</dbReference>
<dbReference type="EMBL" id="ABZS01000051">
    <property type="protein sequence ID" value="EEP60807.1"/>
    <property type="molecule type" value="Genomic_DNA"/>
</dbReference>
<reference evidence="6 7" key="1">
    <citation type="submission" date="2009-04" db="EMBL/GenBank/DDBJ databases">
        <authorList>
            <person name="Reysenbach A.-L."/>
            <person name="Heidelberg J.F."/>
            <person name="Nelson W.C."/>
        </authorList>
    </citation>
    <scope>NUCLEOTIDE SEQUENCE [LARGE SCALE GENOMIC DNA]</scope>
    <source>
        <strain evidence="6 7">SS-5</strain>
    </source>
</reference>
<dbReference type="SUPFAM" id="SSF52540">
    <property type="entry name" value="P-loop containing nucleoside triphosphate hydrolases"/>
    <property type="match status" value="1"/>
</dbReference>
<dbReference type="FunFam" id="3.40.50.300:FF:000134">
    <property type="entry name" value="Iron-enterobactin ABC transporter ATP-binding protein"/>
    <property type="match status" value="1"/>
</dbReference>
<evidence type="ECO:0000256" key="4">
    <source>
        <dbReference type="ARBA" id="ARBA00022840"/>
    </source>
</evidence>
<dbReference type="PANTHER" id="PTHR42734:SF17">
    <property type="entry name" value="METAL TRANSPORT SYSTEM ATP-BINDING PROTEIN TM_0124-RELATED"/>
    <property type="match status" value="1"/>
</dbReference>
<feature type="domain" description="ABC transporter" evidence="5">
    <location>
        <begin position="4"/>
        <end position="235"/>
    </location>
</feature>
<gene>
    <name evidence="6" type="ORF">SULYE_0689</name>
</gene>
<proteinExistence type="inferred from homology"/>
<dbReference type="PROSITE" id="PS00211">
    <property type="entry name" value="ABC_TRANSPORTER_1"/>
    <property type="match status" value="1"/>
</dbReference>
<dbReference type="Proteomes" id="UP000005540">
    <property type="component" value="Unassembled WGS sequence"/>
</dbReference>
<keyword evidence="3" id="KW-0547">Nucleotide-binding</keyword>
<comment type="similarity">
    <text evidence="1">Belongs to the ABC transporter superfamily.</text>
</comment>
<protein>
    <submittedName>
        <fullName evidence="6">Spermidine/putrescine import ATP-binding protein PotA</fullName>
        <ecNumber evidence="6">3.6.3.31</ecNumber>
    </submittedName>
</protein>
<keyword evidence="4 6" id="KW-0067">ATP-binding</keyword>
<dbReference type="EC" id="3.6.3.31" evidence="6"/>
<keyword evidence="2" id="KW-0813">Transport</keyword>
<dbReference type="AlphaFoldDB" id="C4FJE2"/>
<evidence type="ECO:0000313" key="6">
    <source>
        <dbReference type="EMBL" id="EEP60807.1"/>
    </source>
</evidence>
<dbReference type="Gene3D" id="3.40.50.300">
    <property type="entry name" value="P-loop containing nucleotide triphosphate hydrolases"/>
    <property type="match status" value="1"/>
</dbReference>
<dbReference type="PANTHER" id="PTHR42734">
    <property type="entry name" value="METAL TRANSPORT SYSTEM ATP-BINDING PROTEIN TM_0124-RELATED"/>
    <property type="match status" value="1"/>
</dbReference>
<accession>C4FJE2</accession>
<organism evidence="6 7">
    <name type="scientific">Sulfurihydrogenibium yellowstonense SS-5</name>
    <dbReference type="NCBI Taxonomy" id="432331"/>
    <lineage>
        <taxon>Bacteria</taxon>
        <taxon>Pseudomonadati</taxon>
        <taxon>Aquificota</taxon>
        <taxon>Aquificia</taxon>
        <taxon>Aquificales</taxon>
        <taxon>Hydrogenothermaceae</taxon>
        <taxon>Sulfurihydrogenibium</taxon>
    </lineage>
</organism>
<dbReference type="InterPro" id="IPR050153">
    <property type="entry name" value="Metal_Ion_Import_ABC"/>
</dbReference>
<dbReference type="GO" id="GO:0016887">
    <property type="term" value="F:ATP hydrolysis activity"/>
    <property type="evidence" value="ECO:0007669"/>
    <property type="project" value="InterPro"/>
</dbReference>
<evidence type="ECO:0000256" key="1">
    <source>
        <dbReference type="ARBA" id="ARBA00005417"/>
    </source>
</evidence>
<dbReference type="PROSITE" id="PS50893">
    <property type="entry name" value="ABC_TRANSPORTER_2"/>
    <property type="match status" value="1"/>
</dbReference>
<evidence type="ECO:0000259" key="5">
    <source>
        <dbReference type="PROSITE" id="PS50893"/>
    </source>
</evidence>
<comment type="caution">
    <text evidence="6">The sequence shown here is derived from an EMBL/GenBank/DDBJ whole genome shotgun (WGS) entry which is preliminary data.</text>
</comment>
<evidence type="ECO:0000313" key="7">
    <source>
        <dbReference type="Proteomes" id="UP000005540"/>
    </source>
</evidence>
<dbReference type="OrthoDB" id="9806726at2"/>
<sequence length="259" mass="28941">MSFIEIKNLTVKIEDSVILEDINIEVNQGEIVSIVGPNGGGKTTLIKVLLGLLKPTSGIVLIDGKDPYYAIKNHMIGYVPQKSKQELDFPVGALDVVLFGLIGKNLSKKEKLDLALRYIEYVGMKGFENKIFGRLSGGQQQRIMIARALVSDPKILILDEPSTGVDVVAQESFYEFIKRLNQEKKITIIMVSHDIGAVVSFSHKIAGLNKRLHYFGPAKDFLTKENLQKLYSADVSLLIHSDECLTCQHFNPMMLEIRH</sequence>